<dbReference type="Proteomes" id="UP000279833">
    <property type="component" value="Unassembled WGS sequence"/>
</dbReference>
<feature type="region of interest" description="Disordered" evidence="1">
    <location>
        <begin position="41"/>
        <end position="67"/>
    </location>
</feature>
<sequence>MSLLALAYKRNDGAWADDTSTDSDECVSVIRAVTRRLKKPTMTDGKVKSPLTSTTGVVPPDTDIGNHAPLVETKGLYKTVTAPNSPSVLRHEKWTTVWRKRNEKKEASGNTQMVSKSLNALPKPDAMPKSDSKRETPSGVSEKKNLIASNIIVSKLLESNDPDPKIRHAHDLEKLVKYIRSILPDD</sequence>
<evidence type="ECO:0000313" key="3">
    <source>
        <dbReference type="Proteomes" id="UP000279833"/>
    </source>
</evidence>
<accession>A0A183L402</accession>
<reference evidence="4" key="1">
    <citation type="submission" date="2016-06" db="UniProtKB">
        <authorList>
            <consortium name="WormBaseParasite"/>
        </authorList>
    </citation>
    <scope>IDENTIFICATION</scope>
</reference>
<proteinExistence type="predicted"/>
<feature type="compositionally biased region" description="Polar residues" evidence="1">
    <location>
        <begin position="108"/>
        <end position="118"/>
    </location>
</feature>
<gene>
    <name evidence="2" type="ORF">SCUD_LOCUS22060</name>
</gene>
<feature type="region of interest" description="Disordered" evidence="1">
    <location>
        <begin position="102"/>
        <end position="144"/>
    </location>
</feature>
<keyword evidence="3" id="KW-1185">Reference proteome</keyword>
<evidence type="ECO:0000256" key="1">
    <source>
        <dbReference type="SAM" id="MobiDB-lite"/>
    </source>
</evidence>
<dbReference type="WBParaSite" id="SCUD_0002206301-mRNA-1">
    <property type="protein sequence ID" value="SCUD_0002206301-mRNA-1"/>
    <property type="gene ID" value="SCUD_0002206301"/>
</dbReference>
<name>A0A183L402_9TREM</name>
<dbReference type="EMBL" id="UZAK01048231">
    <property type="protein sequence ID" value="VDP77557.1"/>
    <property type="molecule type" value="Genomic_DNA"/>
</dbReference>
<evidence type="ECO:0000313" key="2">
    <source>
        <dbReference type="EMBL" id="VDP77557.1"/>
    </source>
</evidence>
<organism evidence="4">
    <name type="scientific">Schistosoma curassoni</name>
    <dbReference type="NCBI Taxonomy" id="6186"/>
    <lineage>
        <taxon>Eukaryota</taxon>
        <taxon>Metazoa</taxon>
        <taxon>Spiralia</taxon>
        <taxon>Lophotrochozoa</taxon>
        <taxon>Platyhelminthes</taxon>
        <taxon>Trematoda</taxon>
        <taxon>Digenea</taxon>
        <taxon>Strigeidida</taxon>
        <taxon>Schistosomatoidea</taxon>
        <taxon>Schistosomatidae</taxon>
        <taxon>Schistosoma</taxon>
    </lineage>
</organism>
<dbReference type="AlphaFoldDB" id="A0A183L402"/>
<protein>
    <submittedName>
        <fullName evidence="4">BHLH domain-containing protein</fullName>
    </submittedName>
</protein>
<reference evidence="2 3" key="2">
    <citation type="submission" date="2018-11" db="EMBL/GenBank/DDBJ databases">
        <authorList>
            <consortium name="Pathogen Informatics"/>
        </authorList>
    </citation>
    <scope>NUCLEOTIDE SEQUENCE [LARGE SCALE GENOMIC DNA]</scope>
    <source>
        <strain evidence="2">Dakar</strain>
        <strain evidence="3">Dakar, Senegal</strain>
    </source>
</reference>
<evidence type="ECO:0000313" key="4">
    <source>
        <dbReference type="WBParaSite" id="SCUD_0002206301-mRNA-1"/>
    </source>
</evidence>
<feature type="compositionally biased region" description="Basic and acidic residues" evidence="1">
    <location>
        <begin position="126"/>
        <end position="144"/>
    </location>
</feature>